<protein>
    <submittedName>
        <fullName evidence="2">Uncharacterized protein</fullName>
    </submittedName>
</protein>
<keyword evidence="1" id="KW-0812">Transmembrane</keyword>
<keyword evidence="3" id="KW-1185">Reference proteome</keyword>
<gene>
    <name evidence="2" type="ORF">HNR36_002528</name>
</gene>
<accession>A0A840Q0Y8</accession>
<dbReference type="AlphaFoldDB" id="A0A840Q0Y8"/>
<evidence type="ECO:0000256" key="1">
    <source>
        <dbReference type="SAM" id="Phobius"/>
    </source>
</evidence>
<keyword evidence="1" id="KW-1133">Transmembrane helix</keyword>
<evidence type="ECO:0000313" key="3">
    <source>
        <dbReference type="Proteomes" id="UP000557217"/>
    </source>
</evidence>
<keyword evidence="1" id="KW-0472">Membrane</keyword>
<feature type="transmembrane region" description="Helical" evidence="1">
    <location>
        <begin position="31"/>
        <end position="53"/>
    </location>
</feature>
<feature type="transmembrane region" description="Helical" evidence="1">
    <location>
        <begin position="5"/>
        <end position="25"/>
    </location>
</feature>
<name>A0A840Q0Y8_URETH</name>
<proteinExistence type="predicted"/>
<reference evidence="2 3" key="1">
    <citation type="submission" date="2020-08" db="EMBL/GenBank/DDBJ databases">
        <title>Genomic Encyclopedia of Type Strains, Phase IV (KMG-IV): sequencing the most valuable type-strain genomes for metagenomic binning, comparative biology and taxonomic classification.</title>
        <authorList>
            <person name="Goeker M."/>
        </authorList>
    </citation>
    <scope>NUCLEOTIDE SEQUENCE [LARGE SCALE GENOMIC DNA]</scope>
    <source>
        <strain evidence="2 3">DSM 10633</strain>
    </source>
</reference>
<dbReference type="EMBL" id="JACHGZ010000038">
    <property type="protein sequence ID" value="MBB5150128.1"/>
    <property type="molecule type" value="Genomic_DNA"/>
</dbReference>
<organism evidence="2 3">
    <name type="scientific">Ureibacillus thermosphaericus</name>
    <dbReference type="NCBI Taxonomy" id="51173"/>
    <lineage>
        <taxon>Bacteria</taxon>
        <taxon>Bacillati</taxon>
        <taxon>Bacillota</taxon>
        <taxon>Bacilli</taxon>
        <taxon>Bacillales</taxon>
        <taxon>Caryophanaceae</taxon>
        <taxon>Ureibacillus</taxon>
    </lineage>
</organism>
<comment type="caution">
    <text evidence="2">The sequence shown here is derived from an EMBL/GenBank/DDBJ whole genome shotgun (WGS) entry which is preliminary data.</text>
</comment>
<sequence length="63" mass="6931">MKKTLYPAIFAAITVFLVNVNIVYINNDLSLKIKIIVNMLAATIGAILGAVVVKRETRIDKSK</sequence>
<dbReference type="Proteomes" id="UP000557217">
    <property type="component" value="Unassembled WGS sequence"/>
</dbReference>
<dbReference type="RefSeq" id="WP_168412700.1">
    <property type="nucleotide sequence ID" value="NZ_JAAXPW010000035.1"/>
</dbReference>
<evidence type="ECO:0000313" key="2">
    <source>
        <dbReference type="EMBL" id="MBB5150128.1"/>
    </source>
</evidence>